<protein>
    <submittedName>
        <fullName evidence="1">Uncharacterized protein</fullName>
    </submittedName>
</protein>
<accession>A0A2U9CZB9</accession>
<evidence type="ECO:0000313" key="2">
    <source>
        <dbReference type="Proteomes" id="UP000246464"/>
    </source>
</evidence>
<reference evidence="1 2" key="1">
    <citation type="submission" date="2017-12" db="EMBL/GenBank/DDBJ databases">
        <title>Integrating genomic resources of turbot (Scophthalmus maximus) in depth evaluation of genetic and physical mapping variation across individuals.</title>
        <authorList>
            <person name="Martinez P."/>
        </authorList>
    </citation>
    <scope>NUCLEOTIDE SEQUENCE [LARGE SCALE GENOMIC DNA]</scope>
</reference>
<sequence>MNSFGRVQPDCKQTYYLRRTSDKLWPLSPHNGTKTFLSDTESVPITIDTGCELTDTLQTWRLAAVSGDTKSGGGTCQEFVRQREYLMMSKAQSSNQKSFKLYTSQRKETTSRLVPAPRLDRLIGSTSYI</sequence>
<name>A0A2U9CZB9_SCOMX</name>
<evidence type="ECO:0000313" key="1">
    <source>
        <dbReference type="EMBL" id="AWP21076.1"/>
    </source>
</evidence>
<keyword evidence="2" id="KW-1185">Reference proteome</keyword>
<dbReference type="Proteomes" id="UP000246464">
    <property type="component" value="Chromosome 21"/>
</dbReference>
<gene>
    <name evidence="1" type="ORF">SMAX5B_001891</name>
</gene>
<proteinExistence type="predicted"/>
<dbReference type="AlphaFoldDB" id="A0A2U9CZB9"/>
<organism evidence="1 2">
    <name type="scientific">Scophthalmus maximus</name>
    <name type="common">Turbot</name>
    <name type="synonym">Psetta maxima</name>
    <dbReference type="NCBI Taxonomy" id="52904"/>
    <lineage>
        <taxon>Eukaryota</taxon>
        <taxon>Metazoa</taxon>
        <taxon>Chordata</taxon>
        <taxon>Craniata</taxon>
        <taxon>Vertebrata</taxon>
        <taxon>Euteleostomi</taxon>
        <taxon>Actinopterygii</taxon>
        <taxon>Neopterygii</taxon>
        <taxon>Teleostei</taxon>
        <taxon>Neoteleostei</taxon>
        <taxon>Acanthomorphata</taxon>
        <taxon>Carangaria</taxon>
        <taxon>Pleuronectiformes</taxon>
        <taxon>Pleuronectoidei</taxon>
        <taxon>Scophthalmidae</taxon>
        <taxon>Scophthalmus</taxon>
    </lineage>
</organism>
<dbReference type="EMBL" id="CP026263">
    <property type="protein sequence ID" value="AWP21076.1"/>
    <property type="molecule type" value="Genomic_DNA"/>
</dbReference>